<evidence type="ECO:0000313" key="13">
    <source>
        <dbReference type="Proteomes" id="UP000188993"/>
    </source>
</evidence>
<protein>
    <submittedName>
        <fullName evidence="12">ATP-dependent helicase/deoxyribonuclease subunit B</fullName>
        <ecNumber evidence="12">3.1.-.-</ecNumber>
    </submittedName>
</protein>
<proteinExistence type="predicted"/>
<dbReference type="RefSeq" id="WP_062469342.1">
    <property type="nucleotide sequence ID" value="NZ_BBYN01000012.1"/>
</dbReference>
<dbReference type="GO" id="GO:0006310">
    <property type="term" value="P:DNA recombination"/>
    <property type="evidence" value="ECO:0007669"/>
    <property type="project" value="TreeGrafter"/>
</dbReference>
<evidence type="ECO:0000256" key="5">
    <source>
        <dbReference type="ARBA" id="ARBA00022806"/>
    </source>
</evidence>
<evidence type="ECO:0000256" key="9">
    <source>
        <dbReference type="ARBA" id="ARBA00023204"/>
    </source>
</evidence>
<dbReference type="GO" id="GO:0006281">
    <property type="term" value="P:DNA repair"/>
    <property type="evidence" value="ECO:0007669"/>
    <property type="project" value="UniProtKB-KW"/>
</dbReference>
<dbReference type="OrthoDB" id="9758506at2"/>
<evidence type="ECO:0000256" key="3">
    <source>
        <dbReference type="ARBA" id="ARBA00022763"/>
    </source>
</evidence>
<evidence type="ECO:0000256" key="7">
    <source>
        <dbReference type="ARBA" id="ARBA00022840"/>
    </source>
</evidence>
<name>A0A1S6INR1_9LACT</name>
<evidence type="ECO:0000259" key="10">
    <source>
        <dbReference type="Pfam" id="PF12705"/>
    </source>
</evidence>
<evidence type="ECO:0000313" key="12">
    <source>
        <dbReference type="EMBL" id="AQS53195.1"/>
    </source>
</evidence>
<dbReference type="GO" id="GO:0004527">
    <property type="term" value="F:exonuclease activity"/>
    <property type="evidence" value="ECO:0007669"/>
    <property type="project" value="UniProtKB-KW"/>
</dbReference>
<keyword evidence="13" id="KW-1185">Reference proteome</keyword>
<dbReference type="PANTHER" id="PTHR30591:SF1">
    <property type="entry name" value="RECBCD ENZYME SUBUNIT RECC"/>
    <property type="match status" value="1"/>
</dbReference>
<keyword evidence="8" id="KW-0238">DNA-binding</keyword>
<reference evidence="12 13" key="1">
    <citation type="journal article" date="2014" name="Int. J. Syst. Evol. Microbiol.">
        <title>Jeotgalibaca dankookensis gen. nov., sp. nov., a member of the family Carnobacteriaceae, isolated from seujeot (Korean traditional food).</title>
        <authorList>
            <person name="Lee D.G."/>
            <person name="Trujillo M.E."/>
            <person name="Kang H."/>
            <person name="Ahn T.Y."/>
        </authorList>
    </citation>
    <scope>NUCLEOTIDE SEQUENCE [LARGE SCALE GENOMIC DNA]</scope>
    <source>
        <strain evidence="12 13">EX-07</strain>
    </source>
</reference>
<dbReference type="InterPro" id="IPR038726">
    <property type="entry name" value="PDDEXK_AddAB-type"/>
</dbReference>
<dbReference type="GO" id="GO:0003677">
    <property type="term" value="F:DNA binding"/>
    <property type="evidence" value="ECO:0007669"/>
    <property type="project" value="UniProtKB-KW"/>
</dbReference>
<sequence>MTLQFIMGPQTADKRTVYINDINKIMTENPNAKVFIIVPEHAKFDGEVTILQDLWQSSPLANESFMGSINLQVFSFSRLAWYFLKDEEVFHKKQLSDAGMAMMLRKILLNHKEELIIFRKEIDKEGFIQQLINLFKELLAGNITIKDLEQTINKDLKTPELLDQRVKLSELLTLYRLFMNEIEKNDFIQYEMIQEALAQSIYQQDMQDVYLYIDGYYHFTAREIQIIMAFLERAEKVSIVLDLDKPYIDKLPEMQELFYVAGKTYHTLYQLARKNQVRILQDIRLPVQENGYTEGLRQLDTYWRDTNSAVRSKDPNTEKNSQIKEVMEIWSCETKQAEIFHVANSINRLVTESGYRYKDFLIVARRVEDYETILKPLFTRAQLPVFYDKADEMKHHPFTDFIDSLFKIRMNYWRYPDIMRLLRTELLLPTYYPGESGSMYQHIQNFRNKVDQTENIILAYGFEGNAWFNQNDWQQYVFSEEEIDLVNAETDAFEDSNVIKNFLQATLLPFYKKLSRAKTGRDAAILLYEFLTDYAIDQQILHWRDRAIEEDNLEQARQHEQLWQTFNMLLDEYVETLGDERFDEKTFYTILMTGFESATYSIVPPTLDEVIFSSMEGARFKPAKIVYVIGASQENLPQLYENKTLLTEEERQFIQTNIGDDSSKYLNLNISESTASEPYIAYQTFLSGSERLFVTYPLSIDGNNRINQISPYVARIAKDLNISVQYRAANVTDARVPLNFAGNKEQNVGQLVQLLREQLTTNKKMPFLWRQILTYLAKDKSIQPVLTVVFSSLKYKNTPVQLTAEIAEKLYGKDLYLSVSQLESYYLDAYSHYLKYGLQLKERQKYELSNAATGEFYHEALEFIVRELRGKGKLSISQVQAITTAILKELFGIYKYEILSSSNRMKFIQDQLAETIQHMSQVITSQGRLTTFENLRTEATFGLSQATDQLEGLTFPLKQGRSINIRGKIDRIDRIKSKDKQFLTILDYKSSQHRFDFNDAYYGLAMQMITYLDVAMVNASKLVKGQALPAGAFYLHVQHPYLKVQEQPTVEELEDFLLSNNKLKGLLVADKEITESVDPSVTEGEASLVLPFRYNKSGEFGKVADLIQTDELDLLIKNNRRRIVQAGNRILSGDLRMNPIKGKAFIPTVQGPYRAISQFDSTLNENRYRRIERLDKEAVIELLRFEFAEEDNDEEKERGE</sequence>
<dbReference type="Gene3D" id="3.40.50.300">
    <property type="entry name" value="P-loop containing nucleotide triphosphate hydrolases"/>
    <property type="match status" value="3"/>
</dbReference>
<evidence type="ECO:0000256" key="8">
    <source>
        <dbReference type="ARBA" id="ARBA00023125"/>
    </source>
</evidence>
<dbReference type="InterPro" id="IPR027417">
    <property type="entry name" value="P-loop_NTPase"/>
</dbReference>
<feature type="domain" description="ATP-dependent helicase/deoxyribonuclease subunit B N-terminal" evidence="11">
    <location>
        <begin position="5"/>
        <end position="288"/>
    </location>
</feature>
<evidence type="ECO:0000256" key="4">
    <source>
        <dbReference type="ARBA" id="ARBA00022801"/>
    </source>
</evidence>
<dbReference type="Pfam" id="PF12705">
    <property type="entry name" value="PDDEXK_1"/>
    <property type="match status" value="1"/>
</dbReference>
<keyword evidence="1" id="KW-0540">Nuclease</keyword>
<dbReference type="KEGG" id="jda:BW727_100802"/>
<accession>A0A1S6INR1</accession>
<keyword evidence="9" id="KW-0234">DNA repair</keyword>
<dbReference type="PANTHER" id="PTHR30591">
    <property type="entry name" value="RECBCD ENZYME SUBUNIT RECC"/>
    <property type="match status" value="1"/>
</dbReference>
<keyword evidence="3" id="KW-0227">DNA damage</keyword>
<dbReference type="InterPro" id="IPR049035">
    <property type="entry name" value="ADDB_N"/>
</dbReference>
<keyword evidence="7" id="KW-0067">ATP-binding</keyword>
<keyword evidence="4 12" id="KW-0378">Hydrolase</keyword>
<keyword evidence="6" id="KW-0269">Exonuclease</keyword>
<keyword evidence="5 12" id="KW-0347">Helicase</keyword>
<gene>
    <name evidence="12" type="primary">addB</name>
    <name evidence="12" type="ORF">BW727_100802</name>
</gene>
<dbReference type="Pfam" id="PF21445">
    <property type="entry name" value="ADDB_N"/>
    <property type="match status" value="1"/>
</dbReference>
<dbReference type="STRING" id="708126.BW727_100802"/>
<evidence type="ECO:0000256" key="2">
    <source>
        <dbReference type="ARBA" id="ARBA00022741"/>
    </source>
</evidence>
<dbReference type="AlphaFoldDB" id="A0A1S6INR1"/>
<evidence type="ECO:0000256" key="6">
    <source>
        <dbReference type="ARBA" id="ARBA00022839"/>
    </source>
</evidence>
<evidence type="ECO:0000256" key="1">
    <source>
        <dbReference type="ARBA" id="ARBA00022722"/>
    </source>
</evidence>
<dbReference type="SUPFAM" id="SSF52540">
    <property type="entry name" value="P-loop containing nucleoside triphosphate hydrolases"/>
    <property type="match status" value="1"/>
</dbReference>
<keyword evidence="2" id="KW-0547">Nucleotide-binding</keyword>
<organism evidence="12 13">
    <name type="scientific">Jeotgalibaca dankookensis</name>
    <dbReference type="NCBI Taxonomy" id="708126"/>
    <lineage>
        <taxon>Bacteria</taxon>
        <taxon>Bacillati</taxon>
        <taxon>Bacillota</taxon>
        <taxon>Bacilli</taxon>
        <taxon>Lactobacillales</taxon>
        <taxon>Carnobacteriaceae</taxon>
        <taxon>Jeotgalibaca</taxon>
    </lineage>
</organism>
<dbReference type="Proteomes" id="UP000188993">
    <property type="component" value="Chromosome"/>
</dbReference>
<evidence type="ECO:0000259" key="11">
    <source>
        <dbReference type="Pfam" id="PF21445"/>
    </source>
</evidence>
<dbReference type="EC" id="3.1.-.-" evidence="12"/>
<feature type="domain" description="PD-(D/E)XK endonuclease-like" evidence="10">
    <location>
        <begin position="817"/>
        <end position="1070"/>
    </location>
</feature>
<dbReference type="EMBL" id="CP019728">
    <property type="protein sequence ID" value="AQS53195.1"/>
    <property type="molecule type" value="Genomic_DNA"/>
</dbReference>
<dbReference type="GO" id="GO:0004386">
    <property type="term" value="F:helicase activity"/>
    <property type="evidence" value="ECO:0007669"/>
    <property type="project" value="UniProtKB-KW"/>
</dbReference>
<dbReference type="GO" id="GO:0005524">
    <property type="term" value="F:ATP binding"/>
    <property type="evidence" value="ECO:0007669"/>
    <property type="project" value="UniProtKB-KW"/>
</dbReference>